<dbReference type="EMBL" id="JAYMGO010000002">
    <property type="protein sequence ID" value="KAL1280363.1"/>
    <property type="molecule type" value="Genomic_DNA"/>
</dbReference>
<name>A0ABR3NTP4_9TELE</name>
<accession>A0ABR3NTP4</accession>
<keyword evidence="2" id="KW-1185">Reference proteome</keyword>
<dbReference type="Proteomes" id="UP001558613">
    <property type="component" value="Unassembled WGS sequence"/>
</dbReference>
<gene>
    <name evidence="1" type="ORF">QQF64_014963</name>
</gene>
<organism evidence="1 2">
    <name type="scientific">Cirrhinus molitorella</name>
    <name type="common">mud carp</name>
    <dbReference type="NCBI Taxonomy" id="172907"/>
    <lineage>
        <taxon>Eukaryota</taxon>
        <taxon>Metazoa</taxon>
        <taxon>Chordata</taxon>
        <taxon>Craniata</taxon>
        <taxon>Vertebrata</taxon>
        <taxon>Euteleostomi</taxon>
        <taxon>Actinopterygii</taxon>
        <taxon>Neopterygii</taxon>
        <taxon>Teleostei</taxon>
        <taxon>Ostariophysi</taxon>
        <taxon>Cypriniformes</taxon>
        <taxon>Cyprinidae</taxon>
        <taxon>Labeoninae</taxon>
        <taxon>Labeonini</taxon>
        <taxon>Cirrhinus</taxon>
    </lineage>
</organism>
<reference evidence="1 2" key="1">
    <citation type="submission" date="2023-09" db="EMBL/GenBank/DDBJ databases">
        <authorList>
            <person name="Wang M."/>
        </authorList>
    </citation>
    <scope>NUCLEOTIDE SEQUENCE [LARGE SCALE GENOMIC DNA]</scope>
    <source>
        <strain evidence="1">GT-2023</strain>
        <tissue evidence="1">Liver</tissue>
    </source>
</reference>
<protein>
    <submittedName>
        <fullName evidence="1">Uncharacterized protein</fullName>
    </submittedName>
</protein>
<sequence>MNSLTWLHGGYMDGRLYLMLRMCRHSESTAPGCVLCPSEHRLPVSAGSPDKETSALFNQDEIHIETGLRLLNKYTCWQNTICLTCGA</sequence>
<evidence type="ECO:0000313" key="1">
    <source>
        <dbReference type="EMBL" id="KAL1280363.1"/>
    </source>
</evidence>
<proteinExistence type="predicted"/>
<evidence type="ECO:0000313" key="2">
    <source>
        <dbReference type="Proteomes" id="UP001558613"/>
    </source>
</evidence>
<comment type="caution">
    <text evidence="1">The sequence shown here is derived from an EMBL/GenBank/DDBJ whole genome shotgun (WGS) entry which is preliminary data.</text>
</comment>